<dbReference type="InterPro" id="IPR033464">
    <property type="entry name" value="CSN8_PSD8_EIF3K"/>
</dbReference>
<dbReference type="eggNOG" id="KOG3252">
    <property type="taxonomic scope" value="Eukaryota"/>
</dbReference>
<comment type="subunit">
    <text evidence="4">Component of the eukaryotic translation initiation factor 3 (eIF-3) complex.</text>
</comment>
<evidence type="ECO:0000256" key="2">
    <source>
        <dbReference type="ARBA" id="ARBA00022540"/>
    </source>
</evidence>
<keyword evidence="2 4" id="KW-0396">Initiation factor</keyword>
<evidence type="ECO:0000256" key="1">
    <source>
        <dbReference type="ARBA" id="ARBA00022490"/>
    </source>
</evidence>
<comment type="subcellular location">
    <subcellularLocation>
        <location evidence="4">Cytoplasm</location>
    </subcellularLocation>
</comment>
<dbReference type="RefSeq" id="XP_008604156.1">
    <property type="nucleotide sequence ID" value="XM_008605934.1"/>
</dbReference>
<dbReference type="OMA" id="GDDLCAD"/>
<evidence type="ECO:0000313" key="6">
    <source>
        <dbReference type="EMBL" id="EQC42733.1"/>
    </source>
</evidence>
<dbReference type="GO" id="GO:0016282">
    <property type="term" value="C:eukaryotic 43S preinitiation complex"/>
    <property type="evidence" value="ECO:0007669"/>
    <property type="project" value="UniProtKB-UniRule"/>
</dbReference>
<feature type="domain" description="PCI" evidence="5">
    <location>
        <begin position="49"/>
        <end position="209"/>
    </location>
</feature>
<dbReference type="PROSITE" id="PS50250">
    <property type="entry name" value="PCI"/>
    <property type="match status" value="1"/>
</dbReference>
<gene>
    <name evidence="6" type="ORF">SDRG_00456</name>
</gene>
<evidence type="ECO:0000259" key="5">
    <source>
        <dbReference type="PROSITE" id="PS50250"/>
    </source>
</evidence>
<comment type="function">
    <text evidence="4">Component of the eukaryotic translation initiation factor 3 (eIF-3) complex, which is involved in protein synthesis of a specialized repertoire of mRNAs and, together with other initiation factors, stimulates binding of mRNA and methionyl-tRNAi to the 40S ribosome. The eIF-3 complex specifically targets and initiates translation of a subset of mRNAs involved in cell proliferation.</text>
</comment>
<dbReference type="Gene3D" id="1.25.40.250">
    <property type="entry name" value="ARM repeat, domain 1"/>
    <property type="match status" value="1"/>
</dbReference>
<name>T0SBE5_SAPDV</name>
<keyword evidence="1 4" id="KW-0963">Cytoplasm</keyword>
<reference evidence="6 7" key="1">
    <citation type="submission" date="2012-04" db="EMBL/GenBank/DDBJ databases">
        <title>The Genome Sequence of Saprolegnia declina VS20.</title>
        <authorList>
            <consortium name="The Broad Institute Genome Sequencing Platform"/>
            <person name="Russ C."/>
            <person name="Nusbaum C."/>
            <person name="Tyler B."/>
            <person name="van West P."/>
            <person name="Dieguez-Uribeondo J."/>
            <person name="de Bruijn I."/>
            <person name="Tripathy S."/>
            <person name="Jiang R."/>
            <person name="Young S.K."/>
            <person name="Zeng Q."/>
            <person name="Gargeya S."/>
            <person name="Fitzgerald M."/>
            <person name="Haas B."/>
            <person name="Abouelleil A."/>
            <person name="Alvarado L."/>
            <person name="Arachchi H.M."/>
            <person name="Berlin A."/>
            <person name="Chapman S.B."/>
            <person name="Goldberg J."/>
            <person name="Griggs A."/>
            <person name="Gujja S."/>
            <person name="Hansen M."/>
            <person name="Howarth C."/>
            <person name="Imamovic A."/>
            <person name="Larimer J."/>
            <person name="McCowen C."/>
            <person name="Montmayeur A."/>
            <person name="Murphy C."/>
            <person name="Neiman D."/>
            <person name="Pearson M."/>
            <person name="Priest M."/>
            <person name="Roberts A."/>
            <person name="Saif S."/>
            <person name="Shea T."/>
            <person name="Sisk P."/>
            <person name="Sykes S."/>
            <person name="Wortman J."/>
            <person name="Nusbaum C."/>
            <person name="Birren B."/>
        </authorList>
    </citation>
    <scope>NUCLEOTIDE SEQUENCE [LARGE SCALE GENOMIC DNA]</scope>
    <source>
        <strain evidence="6 7">VS20</strain>
    </source>
</reference>
<evidence type="ECO:0000256" key="3">
    <source>
        <dbReference type="ARBA" id="ARBA00022917"/>
    </source>
</evidence>
<dbReference type="GO" id="GO:0033290">
    <property type="term" value="C:eukaryotic 48S preinitiation complex"/>
    <property type="evidence" value="ECO:0007669"/>
    <property type="project" value="UniProtKB-UniRule"/>
</dbReference>
<dbReference type="AlphaFoldDB" id="T0SBE5"/>
<sequence>MSRFVSFEKDATSKAAAAVRAQVAADGMDEKLVGLLEAYLDEQIAGNVVDEEANLMLLKLYTIYPVKPEQHQTRVAQVLAKGLMALPSKYFLGATYMVSEALRKDATIADLLKAGDVLQSCLFTDFWQLNLPFAKKIPGFEQAVRAFILSTIAKSHEVVAKAFVQAQLNLSEKEVAALVAELGWTTEDASYVVTPNSENTMRPKKFKEDIEFADILDTIQVLSR</sequence>
<dbReference type="InterPro" id="IPR036388">
    <property type="entry name" value="WH-like_DNA-bd_sf"/>
</dbReference>
<keyword evidence="7" id="KW-1185">Reference proteome</keyword>
<evidence type="ECO:0000256" key="4">
    <source>
        <dbReference type="HAMAP-Rule" id="MF_03010"/>
    </source>
</evidence>
<dbReference type="VEuPathDB" id="FungiDB:SDRG_00456"/>
<dbReference type="InterPro" id="IPR036390">
    <property type="entry name" value="WH_DNA-bd_sf"/>
</dbReference>
<protein>
    <recommendedName>
        <fullName evidence="4">Eukaryotic translation initiation factor 3 subunit K</fullName>
        <shortName evidence="4">eIF3k</shortName>
    </recommendedName>
    <alternativeName>
        <fullName evidence="4">eIF-3 p25</fullName>
    </alternativeName>
</protein>
<accession>T0SBE5</accession>
<dbReference type="GO" id="GO:0006446">
    <property type="term" value="P:regulation of translational initiation"/>
    <property type="evidence" value="ECO:0007669"/>
    <property type="project" value="InterPro"/>
</dbReference>
<dbReference type="InterPro" id="IPR009374">
    <property type="entry name" value="eIF3k"/>
</dbReference>
<evidence type="ECO:0000313" key="7">
    <source>
        <dbReference type="Proteomes" id="UP000030762"/>
    </source>
</evidence>
<dbReference type="Proteomes" id="UP000030762">
    <property type="component" value="Unassembled WGS sequence"/>
</dbReference>
<dbReference type="OrthoDB" id="337745at2759"/>
<dbReference type="Gene3D" id="1.10.10.10">
    <property type="entry name" value="Winged helix-like DNA-binding domain superfamily/Winged helix DNA-binding domain"/>
    <property type="match status" value="1"/>
</dbReference>
<dbReference type="STRING" id="1156394.T0SBE5"/>
<dbReference type="InterPro" id="IPR016024">
    <property type="entry name" value="ARM-type_fold"/>
</dbReference>
<dbReference type="GO" id="GO:0003723">
    <property type="term" value="F:RNA binding"/>
    <property type="evidence" value="ECO:0007669"/>
    <property type="project" value="UniProtKB-UniRule"/>
</dbReference>
<comment type="similarity">
    <text evidence="4">Belongs to the eIF-3 subunit K family.</text>
</comment>
<dbReference type="InParanoid" id="T0SBE5"/>
<dbReference type="Pfam" id="PF10075">
    <property type="entry name" value="CSN8_PSD8_EIF3K"/>
    <property type="match status" value="1"/>
</dbReference>
<dbReference type="InterPro" id="IPR016020">
    <property type="entry name" value="Transl_init_fac_sub12_N_euk"/>
</dbReference>
<dbReference type="PANTHER" id="PTHR13022">
    <property type="entry name" value="EUKARYOTIC TRANSLATION INITIATION FACTOR 3 SUBUNIT 11"/>
    <property type="match status" value="1"/>
</dbReference>
<dbReference type="GO" id="GO:0003743">
    <property type="term" value="F:translation initiation factor activity"/>
    <property type="evidence" value="ECO:0007669"/>
    <property type="project" value="UniProtKB-UniRule"/>
</dbReference>
<keyword evidence="3 4" id="KW-0648">Protein biosynthesis</keyword>
<dbReference type="PANTHER" id="PTHR13022:SF0">
    <property type="entry name" value="EUKARYOTIC TRANSLATION INITIATION FACTOR 3 SUBUNIT K"/>
    <property type="match status" value="1"/>
</dbReference>
<dbReference type="GO" id="GO:0043022">
    <property type="term" value="F:ribosome binding"/>
    <property type="evidence" value="ECO:0007669"/>
    <property type="project" value="InterPro"/>
</dbReference>
<dbReference type="HAMAP" id="MF_03010">
    <property type="entry name" value="eIF3k"/>
    <property type="match status" value="1"/>
</dbReference>
<dbReference type="InterPro" id="IPR000717">
    <property type="entry name" value="PCI_dom"/>
</dbReference>
<dbReference type="GO" id="GO:0001732">
    <property type="term" value="P:formation of cytoplasmic translation initiation complex"/>
    <property type="evidence" value="ECO:0007669"/>
    <property type="project" value="UniProtKB-UniRule"/>
</dbReference>
<dbReference type="SUPFAM" id="SSF48371">
    <property type="entry name" value="ARM repeat"/>
    <property type="match status" value="1"/>
</dbReference>
<dbReference type="GO" id="GO:0005852">
    <property type="term" value="C:eukaryotic translation initiation factor 3 complex"/>
    <property type="evidence" value="ECO:0007669"/>
    <property type="project" value="UniProtKB-UniRule"/>
</dbReference>
<organism evidence="6 7">
    <name type="scientific">Saprolegnia diclina (strain VS20)</name>
    <dbReference type="NCBI Taxonomy" id="1156394"/>
    <lineage>
        <taxon>Eukaryota</taxon>
        <taxon>Sar</taxon>
        <taxon>Stramenopiles</taxon>
        <taxon>Oomycota</taxon>
        <taxon>Saprolegniomycetes</taxon>
        <taxon>Saprolegniales</taxon>
        <taxon>Saprolegniaceae</taxon>
        <taxon>Saprolegnia</taxon>
    </lineage>
</organism>
<dbReference type="SUPFAM" id="SSF46785">
    <property type="entry name" value="Winged helix' DNA-binding domain"/>
    <property type="match status" value="1"/>
</dbReference>
<proteinExistence type="inferred from homology"/>
<dbReference type="GeneID" id="19941183"/>
<dbReference type="EMBL" id="JH767132">
    <property type="protein sequence ID" value="EQC42733.1"/>
    <property type="molecule type" value="Genomic_DNA"/>
</dbReference>